<dbReference type="OrthoDB" id="9779738at2"/>
<dbReference type="GO" id="GO:0006508">
    <property type="term" value="P:proteolysis"/>
    <property type="evidence" value="ECO:0007669"/>
    <property type="project" value="UniProtKB-KW"/>
</dbReference>
<dbReference type="PRINTS" id="PR00706">
    <property type="entry name" value="PYROGLUPTASE"/>
</dbReference>
<comment type="similarity">
    <text evidence="4">Belongs to the peptidase C15 family.</text>
</comment>
<sequence>MTRKLLITGFDPFGKDSINPSWEAVKRLPDAIDDCELVKLRLPVIFGEAAETVLQKAAEVCPEAILCVGQAGGRKAVTPEVVGINLREASLPDNAGKTPRNQPVVAGGPAAYFSTIPVREIMEAVKKEGISCALSYSAGVYVCNDLLYTLLHHYAGTAVRAGFIHVPYLPEQTDDQTASMPLETMVRAISIAVEILAITQTE</sequence>
<dbReference type="GO" id="GO:0016920">
    <property type="term" value="F:pyroglutamyl-peptidase activity"/>
    <property type="evidence" value="ECO:0007669"/>
    <property type="project" value="UniProtKB-EC"/>
</dbReference>
<dbReference type="InterPro" id="IPR033694">
    <property type="entry name" value="PGPEP1_Cys_AS"/>
</dbReference>
<evidence type="ECO:0000313" key="11">
    <source>
        <dbReference type="Proteomes" id="UP000236311"/>
    </source>
</evidence>
<keyword evidence="11" id="KW-1185">Reference proteome</keyword>
<evidence type="ECO:0000256" key="5">
    <source>
        <dbReference type="ARBA" id="ARBA00022490"/>
    </source>
</evidence>
<dbReference type="InterPro" id="IPR036440">
    <property type="entry name" value="Peptidase_C15-like_sf"/>
</dbReference>
<dbReference type="Proteomes" id="UP000236311">
    <property type="component" value="Unassembled WGS sequence"/>
</dbReference>
<dbReference type="Pfam" id="PF01470">
    <property type="entry name" value="Peptidase_C15"/>
    <property type="match status" value="1"/>
</dbReference>
<keyword evidence="5" id="KW-0963">Cytoplasm</keyword>
<dbReference type="InterPro" id="IPR029762">
    <property type="entry name" value="PGP-I_bact-type"/>
</dbReference>
<dbReference type="AlphaFoldDB" id="A0A2K4ZFZ8"/>
<feature type="active site" evidence="9">
    <location>
        <position position="143"/>
    </location>
</feature>
<keyword evidence="6" id="KW-0645">Protease</keyword>
<evidence type="ECO:0000256" key="9">
    <source>
        <dbReference type="PROSITE-ProRule" id="PRU10077"/>
    </source>
</evidence>
<keyword evidence="7 10" id="KW-0378">Hydrolase</keyword>
<evidence type="ECO:0000313" key="10">
    <source>
        <dbReference type="EMBL" id="SOY29388.1"/>
    </source>
</evidence>
<dbReference type="Gene3D" id="3.40.630.20">
    <property type="entry name" value="Peptidase C15, pyroglutamyl peptidase I-like"/>
    <property type="match status" value="1"/>
</dbReference>
<comment type="subcellular location">
    <subcellularLocation>
        <location evidence="3">Cytoplasm</location>
    </subcellularLocation>
</comment>
<dbReference type="SUPFAM" id="SSF53182">
    <property type="entry name" value="Pyrrolidone carboxyl peptidase (pyroglutamate aminopeptidase)"/>
    <property type="match status" value="1"/>
</dbReference>
<dbReference type="PANTHER" id="PTHR23402:SF1">
    <property type="entry name" value="PYROGLUTAMYL-PEPTIDASE I"/>
    <property type="match status" value="1"/>
</dbReference>
<evidence type="ECO:0000256" key="7">
    <source>
        <dbReference type="ARBA" id="ARBA00022801"/>
    </source>
</evidence>
<dbReference type="PIRSF" id="PIRSF015592">
    <property type="entry name" value="Prld-crbxl_pptds"/>
    <property type="match status" value="1"/>
</dbReference>
<dbReference type="InterPro" id="IPR000816">
    <property type="entry name" value="Peptidase_C15"/>
</dbReference>
<keyword evidence="8" id="KW-0788">Thiol protease</keyword>
<gene>
    <name evidence="10" type="primary">pcp</name>
    <name evidence="10" type="ORF">AMURIS_02103</name>
</gene>
<dbReference type="CDD" id="cd00501">
    <property type="entry name" value="Peptidase_C15"/>
    <property type="match status" value="1"/>
</dbReference>
<evidence type="ECO:0000256" key="2">
    <source>
        <dbReference type="ARBA" id="ARBA00002280"/>
    </source>
</evidence>
<dbReference type="PANTHER" id="PTHR23402">
    <property type="entry name" value="PROTEASE FAMILY C15 PYROGLUTAMYL-PEPTIDASE I-RELATED"/>
    <property type="match status" value="1"/>
</dbReference>
<name>A0A2K4ZFZ8_9FIRM</name>
<dbReference type="RefSeq" id="WP_103239523.1">
    <property type="nucleotide sequence ID" value="NZ_JANJZD010000009.1"/>
</dbReference>
<evidence type="ECO:0000256" key="3">
    <source>
        <dbReference type="ARBA" id="ARBA00004496"/>
    </source>
</evidence>
<organism evidence="10 11">
    <name type="scientific">Acetatifactor muris</name>
    <dbReference type="NCBI Taxonomy" id="879566"/>
    <lineage>
        <taxon>Bacteria</taxon>
        <taxon>Bacillati</taxon>
        <taxon>Bacillota</taxon>
        <taxon>Clostridia</taxon>
        <taxon>Lachnospirales</taxon>
        <taxon>Lachnospiraceae</taxon>
        <taxon>Acetatifactor</taxon>
    </lineage>
</organism>
<reference evidence="10 11" key="1">
    <citation type="submission" date="2018-01" db="EMBL/GenBank/DDBJ databases">
        <authorList>
            <person name="Gaut B.S."/>
            <person name="Morton B.R."/>
            <person name="Clegg M.T."/>
            <person name="Duvall M.R."/>
        </authorList>
    </citation>
    <scope>NUCLEOTIDE SEQUENCE [LARGE SCALE GENOMIC DNA]</scope>
    <source>
        <strain evidence="10">GP69</strain>
    </source>
</reference>
<dbReference type="GO" id="GO:0005829">
    <property type="term" value="C:cytosol"/>
    <property type="evidence" value="ECO:0007669"/>
    <property type="project" value="InterPro"/>
</dbReference>
<dbReference type="NCBIfam" id="TIGR00504">
    <property type="entry name" value="pyro_pdase"/>
    <property type="match status" value="1"/>
</dbReference>
<dbReference type="NCBIfam" id="NF009676">
    <property type="entry name" value="PRK13197.1"/>
    <property type="match status" value="1"/>
</dbReference>
<evidence type="ECO:0000256" key="4">
    <source>
        <dbReference type="ARBA" id="ARBA00006641"/>
    </source>
</evidence>
<dbReference type="EMBL" id="OFSM01000009">
    <property type="protein sequence ID" value="SOY29388.1"/>
    <property type="molecule type" value="Genomic_DNA"/>
</dbReference>
<accession>A0A2K4ZFZ8</accession>
<dbReference type="InterPro" id="IPR016125">
    <property type="entry name" value="Peptidase_C15-like"/>
</dbReference>
<dbReference type="PROSITE" id="PS01334">
    <property type="entry name" value="PYRASE_CYS"/>
    <property type="match status" value="1"/>
</dbReference>
<evidence type="ECO:0000256" key="1">
    <source>
        <dbReference type="ARBA" id="ARBA00001770"/>
    </source>
</evidence>
<evidence type="ECO:0000256" key="6">
    <source>
        <dbReference type="ARBA" id="ARBA00022670"/>
    </source>
</evidence>
<evidence type="ECO:0000256" key="8">
    <source>
        <dbReference type="ARBA" id="ARBA00022807"/>
    </source>
</evidence>
<comment type="function">
    <text evidence="2">Removes 5-oxoproline from various penultimate amino acid residues except L-proline.</text>
</comment>
<proteinExistence type="inferred from homology"/>
<protein>
    <recommendedName>
        <fullName evidence="9">Pyroglutamyl-peptidase I</fullName>
        <ecNumber evidence="9">3.4.19.3</ecNumber>
    </recommendedName>
</protein>
<dbReference type="EC" id="3.4.19.3" evidence="9"/>
<dbReference type="FunFam" id="3.40.630.20:FF:000001">
    <property type="entry name" value="Pyrrolidone-carboxylate peptidase"/>
    <property type="match status" value="1"/>
</dbReference>
<comment type="catalytic activity">
    <reaction evidence="1 9">
        <text>Release of an N-terminal pyroglutamyl group from a polypeptide, the second amino acid generally not being Pro.</text>
        <dbReference type="EC" id="3.4.19.3"/>
    </reaction>
</comment>